<keyword evidence="4" id="KW-1185">Reference proteome</keyword>
<name>B4JAI1_DROGR</name>
<sequence>MRWIKKRLHSSYFVFAGPFAEANTYNSNNNNHNSNHNNDNSKNSSNSYNNVELNGFSGNVLASFSSSVAAMLPQAEATNNTFKSLPFLASEDNSFAYSQKPDGFAETELAHSLPIFDFGMPRNITGRTGHTEAIIKCRVDMLNDKSVTESKDMREWTLHVKSPKPKDSGIYECQVNTEPKISMAFQLNIIEISPDAKAVINGPPDLHFKAGSAIILSCVVKQPSVKEIGPIYWYRGEQLITPLEEDGNEVEMPKDLQPGQLNQSLNEVLSTDLQKEFVTRIAMESQLGDTLKSRLRISNAQITDTGIYTCQPTTANSASVVVHVINDENPAAMQKSAATSSFGMDLHQLVGRIVYSMLARHSTKYWLPNGSSSN</sequence>
<dbReference type="STRING" id="7222.B4JAI1"/>
<dbReference type="OrthoDB" id="190835at2759"/>
<dbReference type="eggNOG" id="KOG3510">
    <property type="taxonomic scope" value="Eukaryota"/>
</dbReference>
<dbReference type="EMBL" id="CH916368">
    <property type="protein sequence ID" value="EDW02767.1"/>
    <property type="molecule type" value="Genomic_DNA"/>
</dbReference>
<dbReference type="GO" id="GO:0002115">
    <property type="term" value="P:store-operated calcium entry"/>
    <property type="evidence" value="ECO:0007669"/>
    <property type="project" value="EnsemblMetazoa"/>
</dbReference>
<dbReference type="SMART" id="SM00409">
    <property type="entry name" value="IG"/>
    <property type="match status" value="2"/>
</dbReference>
<dbReference type="PhylomeDB" id="B4JAI1"/>
<dbReference type="InterPro" id="IPR013783">
    <property type="entry name" value="Ig-like_fold"/>
</dbReference>
<dbReference type="InterPro" id="IPR003599">
    <property type="entry name" value="Ig_sub"/>
</dbReference>
<dbReference type="Gene3D" id="2.60.40.10">
    <property type="entry name" value="Immunoglobulins"/>
    <property type="match status" value="2"/>
</dbReference>
<organism evidence="4">
    <name type="scientific">Drosophila grimshawi</name>
    <name type="common">Hawaiian fruit fly</name>
    <name type="synonym">Idiomyia grimshawi</name>
    <dbReference type="NCBI Taxonomy" id="7222"/>
    <lineage>
        <taxon>Eukaryota</taxon>
        <taxon>Metazoa</taxon>
        <taxon>Ecdysozoa</taxon>
        <taxon>Arthropoda</taxon>
        <taxon>Hexapoda</taxon>
        <taxon>Insecta</taxon>
        <taxon>Pterygota</taxon>
        <taxon>Neoptera</taxon>
        <taxon>Endopterygota</taxon>
        <taxon>Diptera</taxon>
        <taxon>Brachycera</taxon>
        <taxon>Muscomorpha</taxon>
        <taxon>Ephydroidea</taxon>
        <taxon>Drosophilidae</taxon>
        <taxon>Drosophila</taxon>
        <taxon>Hawaiian Drosophila</taxon>
    </lineage>
</organism>
<dbReference type="AlphaFoldDB" id="B4JAI1"/>
<dbReference type="InterPro" id="IPR007110">
    <property type="entry name" value="Ig-like_dom"/>
</dbReference>
<reference evidence="3 4" key="1">
    <citation type="journal article" date="2007" name="Nature">
        <title>Evolution of genes and genomes on the Drosophila phylogeny.</title>
        <authorList>
            <consortium name="Drosophila 12 Genomes Consortium"/>
            <person name="Clark A.G."/>
            <person name="Eisen M.B."/>
            <person name="Smith D.R."/>
            <person name="Bergman C.M."/>
            <person name="Oliver B."/>
            <person name="Markow T.A."/>
            <person name="Kaufman T.C."/>
            <person name="Kellis M."/>
            <person name="Gelbart W."/>
            <person name="Iyer V.N."/>
            <person name="Pollard D.A."/>
            <person name="Sackton T.B."/>
            <person name="Larracuente A.M."/>
            <person name="Singh N.D."/>
            <person name="Abad J.P."/>
            <person name="Abt D.N."/>
            <person name="Adryan B."/>
            <person name="Aguade M."/>
            <person name="Akashi H."/>
            <person name="Anderson W.W."/>
            <person name="Aquadro C.F."/>
            <person name="Ardell D.H."/>
            <person name="Arguello R."/>
            <person name="Artieri C.G."/>
            <person name="Barbash D.A."/>
            <person name="Barker D."/>
            <person name="Barsanti P."/>
            <person name="Batterham P."/>
            <person name="Batzoglou S."/>
            <person name="Begun D."/>
            <person name="Bhutkar A."/>
            <person name="Blanco E."/>
            <person name="Bosak S.A."/>
            <person name="Bradley R.K."/>
            <person name="Brand A.D."/>
            <person name="Brent M.R."/>
            <person name="Brooks A.N."/>
            <person name="Brown R.H."/>
            <person name="Butlin R.K."/>
            <person name="Caggese C."/>
            <person name="Calvi B.R."/>
            <person name="Bernardo de Carvalho A."/>
            <person name="Caspi A."/>
            <person name="Castrezana S."/>
            <person name="Celniker S.E."/>
            <person name="Chang J.L."/>
            <person name="Chapple C."/>
            <person name="Chatterji S."/>
            <person name="Chinwalla A."/>
            <person name="Civetta A."/>
            <person name="Clifton S.W."/>
            <person name="Comeron J.M."/>
            <person name="Costello J.C."/>
            <person name="Coyne J.A."/>
            <person name="Daub J."/>
            <person name="David R.G."/>
            <person name="Delcher A.L."/>
            <person name="Delehaunty K."/>
            <person name="Do C.B."/>
            <person name="Ebling H."/>
            <person name="Edwards K."/>
            <person name="Eickbush T."/>
            <person name="Evans J.D."/>
            <person name="Filipski A."/>
            <person name="Findeiss S."/>
            <person name="Freyhult E."/>
            <person name="Fulton L."/>
            <person name="Fulton R."/>
            <person name="Garcia A.C."/>
            <person name="Gardiner A."/>
            <person name="Garfield D.A."/>
            <person name="Garvin B.E."/>
            <person name="Gibson G."/>
            <person name="Gilbert D."/>
            <person name="Gnerre S."/>
            <person name="Godfrey J."/>
            <person name="Good R."/>
            <person name="Gotea V."/>
            <person name="Gravely B."/>
            <person name="Greenberg A.J."/>
            <person name="Griffiths-Jones S."/>
            <person name="Gross S."/>
            <person name="Guigo R."/>
            <person name="Gustafson E.A."/>
            <person name="Haerty W."/>
            <person name="Hahn M.W."/>
            <person name="Halligan D.L."/>
            <person name="Halpern A.L."/>
            <person name="Halter G.M."/>
            <person name="Han M.V."/>
            <person name="Heger A."/>
            <person name="Hillier L."/>
            <person name="Hinrichs A.S."/>
            <person name="Holmes I."/>
            <person name="Hoskins R.A."/>
            <person name="Hubisz M.J."/>
            <person name="Hultmark D."/>
            <person name="Huntley M.A."/>
            <person name="Jaffe D.B."/>
            <person name="Jagadeeshan S."/>
            <person name="Jeck W.R."/>
            <person name="Johnson J."/>
            <person name="Jones C.D."/>
            <person name="Jordan W.C."/>
            <person name="Karpen G.H."/>
            <person name="Kataoka E."/>
            <person name="Keightley P.D."/>
            <person name="Kheradpour P."/>
            <person name="Kirkness E.F."/>
            <person name="Koerich L.B."/>
            <person name="Kristiansen K."/>
            <person name="Kudrna D."/>
            <person name="Kulathinal R.J."/>
            <person name="Kumar S."/>
            <person name="Kwok R."/>
            <person name="Lander E."/>
            <person name="Langley C.H."/>
            <person name="Lapoint R."/>
            <person name="Lazzaro B.P."/>
            <person name="Lee S.J."/>
            <person name="Levesque L."/>
            <person name="Li R."/>
            <person name="Lin C.F."/>
            <person name="Lin M.F."/>
            <person name="Lindblad-Toh K."/>
            <person name="Llopart A."/>
            <person name="Long M."/>
            <person name="Low L."/>
            <person name="Lozovsky E."/>
            <person name="Lu J."/>
            <person name="Luo M."/>
            <person name="Machado C.A."/>
            <person name="Makalowski W."/>
            <person name="Marzo M."/>
            <person name="Matsuda M."/>
            <person name="Matzkin L."/>
            <person name="McAllister B."/>
            <person name="McBride C.S."/>
            <person name="McKernan B."/>
            <person name="McKernan K."/>
            <person name="Mendez-Lago M."/>
            <person name="Minx P."/>
            <person name="Mollenhauer M.U."/>
            <person name="Montooth K."/>
            <person name="Mount S.M."/>
            <person name="Mu X."/>
            <person name="Myers E."/>
            <person name="Negre B."/>
            <person name="Newfeld S."/>
            <person name="Nielsen R."/>
            <person name="Noor M.A."/>
            <person name="O'Grady P."/>
            <person name="Pachter L."/>
            <person name="Papaceit M."/>
            <person name="Parisi M.J."/>
            <person name="Parisi M."/>
            <person name="Parts L."/>
            <person name="Pedersen J.S."/>
            <person name="Pesole G."/>
            <person name="Phillippy A.M."/>
            <person name="Ponting C.P."/>
            <person name="Pop M."/>
            <person name="Porcelli D."/>
            <person name="Powell J.R."/>
            <person name="Prohaska S."/>
            <person name="Pruitt K."/>
            <person name="Puig M."/>
            <person name="Quesneville H."/>
            <person name="Ram K.R."/>
            <person name="Rand D."/>
            <person name="Rasmussen M.D."/>
            <person name="Reed L.K."/>
            <person name="Reenan R."/>
            <person name="Reily A."/>
            <person name="Remington K.A."/>
            <person name="Rieger T.T."/>
            <person name="Ritchie M.G."/>
            <person name="Robin C."/>
            <person name="Rogers Y.H."/>
            <person name="Rohde C."/>
            <person name="Rozas J."/>
            <person name="Rubenfield M.J."/>
            <person name="Ruiz A."/>
            <person name="Russo S."/>
            <person name="Salzberg S.L."/>
            <person name="Sanchez-Gracia A."/>
            <person name="Saranga D.J."/>
            <person name="Sato H."/>
            <person name="Schaeffer S.W."/>
            <person name="Schatz M.C."/>
            <person name="Schlenke T."/>
            <person name="Schwartz R."/>
            <person name="Segarra C."/>
            <person name="Singh R.S."/>
            <person name="Sirot L."/>
            <person name="Sirota M."/>
            <person name="Sisneros N.B."/>
            <person name="Smith C.D."/>
            <person name="Smith T.F."/>
            <person name="Spieth J."/>
            <person name="Stage D.E."/>
            <person name="Stark A."/>
            <person name="Stephan W."/>
            <person name="Strausberg R.L."/>
            <person name="Strempel S."/>
            <person name="Sturgill D."/>
            <person name="Sutton G."/>
            <person name="Sutton G.G."/>
            <person name="Tao W."/>
            <person name="Teichmann S."/>
            <person name="Tobari Y.N."/>
            <person name="Tomimura Y."/>
            <person name="Tsolas J.M."/>
            <person name="Valente V.L."/>
            <person name="Venter E."/>
            <person name="Venter J.C."/>
            <person name="Vicario S."/>
            <person name="Vieira F.G."/>
            <person name="Vilella A.J."/>
            <person name="Villasante A."/>
            <person name="Walenz B."/>
            <person name="Wang J."/>
            <person name="Wasserman M."/>
            <person name="Watts T."/>
            <person name="Wilson D."/>
            <person name="Wilson R.K."/>
            <person name="Wing R.A."/>
            <person name="Wolfner M.F."/>
            <person name="Wong A."/>
            <person name="Wong G.K."/>
            <person name="Wu C.I."/>
            <person name="Wu G."/>
            <person name="Yamamoto D."/>
            <person name="Yang H.P."/>
            <person name="Yang S.P."/>
            <person name="Yorke J.A."/>
            <person name="Yoshida K."/>
            <person name="Zdobnov E."/>
            <person name="Zhang P."/>
            <person name="Zhang Y."/>
            <person name="Zimin A.V."/>
            <person name="Baldwin J."/>
            <person name="Abdouelleil A."/>
            <person name="Abdulkadir J."/>
            <person name="Abebe A."/>
            <person name="Abera B."/>
            <person name="Abreu J."/>
            <person name="Acer S.C."/>
            <person name="Aftuck L."/>
            <person name="Alexander A."/>
            <person name="An P."/>
            <person name="Anderson E."/>
            <person name="Anderson S."/>
            <person name="Arachi H."/>
            <person name="Azer M."/>
            <person name="Bachantsang P."/>
            <person name="Barry A."/>
            <person name="Bayul T."/>
            <person name="Berlin A."/>
            <person name="Bessette D."/>
            <person name="Bloom T."/>
            <person name="Blye J."/>
            <person name="Boguslavskiy L."/>
            <person name="Bonnet C."/>
            <person name="Boukhgalter B."/>
            <person name="Bourzgui I."/>
            <person name="Brown A."/>
            <person name="Cahill P."/>
            <person name="Channer S."/>
            <person name="Cheshatsang Y."/>
            <person name="Chuda L."/>
            <person name="Citroen M."/>
            <person name="Collymore A."/>
            <person name="Cooke P."/>
            <person name="Costello M."/>
            <person name="D'Aco K."/>
            <person name="Daza R."/>
            <person name="De Haan G."/>
            <person name="DeGray S."/>
            <person name="DeMaso C."/>
            <person name="Dhargay N."/>
            <person name="Dooley K."/>
            <person name="Dooley E."/>
            <person name="Doricent M."/>
            <person name="Dorje P."/>
            <person name="Dorjee K."/>
            <person name="Dupes A."/>
            <person name="Elong R."/>
            <person name="Falk J."/>
            <person name="Farina A."/>
            <person name="Faro S."/>
            <person name="Ferguson D."/>
            <person name="Fisher S."/>
            <person name="Foley C.D."/>
            <person name="Franke A."/>
            <person name="Friedrich D."/>
            <person name="Gadbois L."/>
            <person name="Gearin G."/>
            <person name="Gearin C.R."/>
            <person name="Giannoukos G."/>
            <person name="Goode T."/>
            <person name="Graham J."/>
            <person name="Grandbois E."/>
            <person name="Grewal S."/>
            <person name="Gyaltsen K."/>
            <person name="Hafez N."/>
            <person name="Hagos B."/>
            <person name="Hall J."/>
            <person name="Henson C."/>
            <person name="Hollinger A."/>
            <person name="Honan T."/>
            <person name="Huard M.D."/>
            <person name="Hughes L."/>
            <person name="Hurhula B."/>
            <person name="Husby M.E."/>
            <person name="Kamat A."/>
            <person name="Kanga B."/>
            <person name="Kashin S."/>
            <person name="Khazanovich D."/>
            <person name="Kisner P."/>
            <person name="Lance K."/>
            <person name="Lara M."/>
            <person name="Lee W."/>
            <person name="Lennon N."/>
            <person name="Letendre F."/>
            <person name="LeVine R."/>
            <person name="Lipovsky A."/>
            <person name="Liu X."/>
            <person name="Liu J."/>
            <person name="Liu S."/>
            <person name="Lokyitsang T."/>
            <person name="Lokyitsang Y."/>
            <person name="Lubonja R."/>
            <person name="Lui A."/>
            <person name="MacDonald P."/>
            <person name="Magnisalis V."/>
            <person name="Maru K."/>
            <person name="Matthews C."/>
            <person name="McCusker W."/>
            <person name="McDonough S."/>
            <person name="Mehta T."/>
            <person name="Meldrim J."/>
            <person name="Meneus L."/>
            <person name="Mihai O."/>
            <person name="Mihalev A."/>
            <person name="Mihova T."/>
            <person name="Mittelman R."/>
            <person name="Mlenga V."/>
            <person name="Montmayeur A."/>
            <person name="Mulrain L."/>
            <person name="Navidi A."/>
            <person name="Naylor J."/>
            <person name="Negash T."/>
            <person name="Nguyen T."/>
            <person name="Nguyen N."/>
            <person name="Nicol R."/>
            <person name="Norbu C."/>
            <person name="Norbu N."/>
            <person name="Novod N."/>
            <person name="O'Neill B."/>
            <person name="Osman S."/>
            <person name="Markiewicz E."/>
            <person name="Oyono O.L."/>
            <person name="Patti C."/>
            <person name="Phunkhang P."/>
            <person name="Pierre F."/>
            <person name="Priest M."/>
            <person name="Raghuraman S."/>
            <person name="Rege F."/>
            <person name="Reyes R."/>
            <person name="Rise C."/>
            <person name="Rogov P."/>
            <person name="Ross K."/>
            <person name="Ryan E."/>
            <person name="Settipalli S."/>
            <person name="Shea T."/>
            <person name="Sherpa N."/>
            <person name="Shi L."/>
            <person name="Shih D."/>
            <person name="Sparrow T."/>
            <person name="Spaulding J."/>
            <person name="Stalker J."/>
            <person name="Stange-Thomann N."/>
            <person name="Stavropoulos S."/>
            <person name="Stone C."/>
            <person name="Strader C."/>
            <person name="Tesfaye S."/>
            <person name="Thomson T."/>
            <person name="Thoulutsang Y."/>
            <person name="Thoulutsang D."/>
            <person name="Topham K."/>
            <person name="Topping I."/>
            <person name="Tsamla T."/>
            <person name="Vassiliev H."/>
            <person name="Vo A."/>
            <person name="Wangchuk T."/>
            <person name="Wangdi T."/>
            <person name="Weiand M."/>
            <person name="Wilkinson J."/>
            <person name="Wilson A."/>
            <person name="Yadav S."/>
            <person name="Young G."/>
            <person name="Yu Q."/>
            <person name="Zembek L."/>
            <person name="Zhong D."/>
            <person name="Zimmer A."/>
            <person name="Zwirko Z."/>
            <person name="Jaffe D.B."/>
            <person name="Alvarez P."/>
            <person name="Brockman W."/>
            <person name="Butler J."/>
            <person name="Chin C."/>
            <person name="Gnerre S."/>
            <person name="Grabherr M."/>
            <person name="Kleber M."/>
            <person name="Mauceli E."/>
            <person name="MacCallum I."/>
        </authorList>
    </citation>
    <scope>NUCLEOTIDE SEQUENCE [LARGE SCALE GENOMIC DNA]</scope>
    <source>
        <strain evidence="4">Tucson 15287-2541.00</strain>
    </source>
</reference>
<dbReference type="PANTHER" id="PTHR23279">
    <property type="entry name" value="DEFECTIVE PROBOSCIS EXTENSION RESPONSE DPR -RELATED"/>
    <property type="match status" value="1"/>
</dbReference>
<proteinExistence type="predicted"/>
<accession>B4JAI1</accession>
<dbReference type="SMR" id="B4JAI1"/>
<dbReference type="GO" id="GO:0032589">
    <property type="term" value="C:neuron projection membrane"/>
    <property type="evidence" value="ECO:0007669"/>
    <property type="project" value="TreeGrafter"/>
</dbReference>
<dbReference type="Proteomes" id="UP000001070">
    <property type="component" value="Unassembled WGS sequence"/>
</dbReference>
<dbReference type="PANTHER" id="PTHR23279:SF4">
    <property type="entry name" value="DEFECTIVE PROBOSCIS EXTENSION RESPONSE 2, ISOFORM F-RELATED"/>
    <property type="match status" value="1"/>
</dbReference>
<protein>
    <submittedName>
        <fullName evidence="3">GH10856</fullName>
    </submittedName>
</protein>
<dbReference type="HOGENOM" id="CLU_046341_3_0_1"/>
<dbReference type="SUPFAM" id="SSF48726">
    <property type="entry name" value="Immunoglobulin"/>
    <property type="match status" value="2"/>
</dbReference>
<gene>
    <name evidence="3" type="primary">Dgri\GH10856</name>
    <name evidence="3" type="ORF">Dgri_GH10856</name>
</gene>
<evidence type="ECO:0000256" key="1">
    <source>
        <dbReference type="SAM" id="MobiDB-lite"/>
    </source>
</evidence>
<evidence type="ECO:0000313" key="4">
    <source>
        <dbReference type="Proteomes" id="UP000001070"/>
    </source>
</evidence>
<dbReference type="InParanoid" id="B4JAI1"/>
<dbReference type="FunCoup" id="B4JAI1">
    <property type="interactions" value="32"/>
</dbReference>
<feature type="domain" description="Ig-like" evidence="2">
    <location>
        <begin position="194"/>
        <end position="321"/>
    </location>
</feature>
<dbReference type="GO" id="GO:0050808">
    <property type="term" value="P:synapse organization"/>
    <property type="evidence" value="ECO:0007669"/>
    <property type="project" value="EnsemblMetazoa"/>
</dbReference>
<evidence type="ECO:0000313" key="3">
    <source>
        <dbReference type="EMBL" id="EDW02767.1"/>
    </source>
</evidence>
<dbReference type="PROSITE" id="PS50835">
    <property type="entry name" value="IG_LIKE"/>
    <property type="match status" value="1"/>
</dbReference>
<evidence type="ECO:0000259" key="2">
    <source>
        <dbReference type="PROSITE" id="PS50835"/>
    </source>
</evidence>
<dbReference type="InterPro" id="IPR036179">
    <property type="entry name" value="Ig-like_dom_sf"/>
</dbReference>
<feature type="region of interest" description="Disordered" evidence="1">
    <location>
        <begin position="26"/>
        <end position="49"/>
    </location>
</feature>
<dbReference type="InterPro" id="IPR037448">
    <property type="entry name" value="Zig-8"/>
</dbReference>